<protein>
    <submittedName>
        <fullName evidence="2">Uncharacterized protein</fullName>
    </submittedName>
</protein>
<evidence type="ECO:0000256" key="1">
    <source>
        <dbReference type="SAM" id="MobiDB-lite"/>
    </source>
</evidence>
<feature type="compositionally biased region" description="Gly residues" evidence="1">
    <location>
        <begin position="1"/>
        <end position="11"/>
    </location>
</feature>
<keyword evidence="3" id="KW-1185">Reference proteome</keyword>
<reference evidence="2 3" key="1">
    <citation type="journal article" date="2014" name="PLoS ONE">
        <title>Global Analysis of Gene Expression Profiles in Physic Nut (Jatropha curcas L.) Seedlings Exposed to Salt Stress.</title>
        <authorList>
            <person name="Zhang L."/>
            <person name="Zhang C."/>
            <person name="Wu P."/>
            <person name="Chen Y."/>
            <person name="Li M."/>
            <person name="Jiang H."/>
            <person name="Wu G."/>
        </authorList>
    </citation>
    <scope>NUCLEOTIDE SEQUENCE [LARGE SCALE GENOMIC DNA]</scope>
    <source>
        <strain evidence="3">cv. GZQX0401</strain>
        <tissue evidence="2">Young leaves</tissue>
    </source>
</reference>
<feature type="region of interest" description="Disordered" evidence="1">
    <location>
        <begin position="1"/>
        <end position="79"/>
    </location>
</feature>
<gene>
    <name evidence="2" type="ORF">JCGZ_15536</name>
</gene>
<accession>A0A067KES9</accession>
<dbReference type="Proteomes" id="UP000027138">
    <property type="component" value="Unassembled WGS sequence"/>
</dbReference>
<feature type="compositionally biased region" description="Polar residues" evidence="1">
    <location>
        <begin position="15"/>
        <end position="26"/>
    </location>
</feature>
<dbReference type="AlphaFoldDB" id="A0A067KES9"/>
<proteinExistence type="predicted"/>
<feature type="compositionally biased region" description="Basic and acidic residues" evidence="1">
    <location>
        <begin position="64"/>
        <end position="79"/>
    </location>
</feature>
<dbReference type="EMBL" id="KK914644">
    <property type="protein sequence ID" value="KDP30735.1"/>
    <property type="molecule type" value="Genomic_DNA"/>
</dbReference>
<organism evidence="2 3">
    <name type="scientific">Jatropha curcas</name>
    <name type="common">Barbados nut</name>
    <dbReference type="NCBI Taxonomy" id="180498"/>
    <lineage>
        <taxon>Eukaryota</taxon>
        <taxon>Viridiplantae</taxon>
        <taxon>Streptophyta</taxon>
        <taxon>Embryophyta</taxon>
        <taxon>Tracheophyta</taxon>
        <taxon>Spermatophyta</taxon>
        <taxon>Magnoliopsida</taxon>
        <taxon>eudicotyledons</taxon>
        <taxon>Gunneridae</taxon>
        <taxon>Pentapetalae</taxon>
        <taxon>rosids</taxon>
        <taxon>fabids</taxon>
        <taxon>Malpighiales</taxon>
        <taxon>Euphorbiaceae</taxon>
        <taxon>Crotonoideae</taxon>
        <taxon>Jatropheae</taxon>
        <taxon>Jatropha</taxon>
    </lineage>
</organism>
<evidence type="ECO:0000313" key="3">
    <source>
        <dbReference type="Proteomes" id="UP000027138"/>
    </source>
</evidence>
<name>A0A067KES9_JATCU</name>
<sequence>MSSGRGRGSIGEGSNIPQIPLTNEASTDPVIQPTEASTDPPPPLEPHRSHGKGRVRGVTLSDAHLSDDGRLSVRLISER</sequence>
<evidence type="ECO:0000313" key="2">
    <source>
        <dbReference type="EMBL" id="KDP30735.1"/>
    </source>
</evidence>